<name>A0A3Q9KFD5_9ACTN</name>
<gene>
    <name evidence="1" type="ORF">DDE74_36625</name>
</gene>
<proteinExistence type="predicted"/>
<evidence type="ECO:0000313" key="1">
    <source>
        <dbReference type="EMBL" id="AZS75689.1"/>
    </source>
</evidence>
<sequence>MRYPSFPEDLLAAQCAWDRTYRALADPARRGGATALRRRLLKLSVQVWWHPNWSSRDAGCGERVALRGRARQLESGAP</sequence>
<dbReference type="EMBL" id="CP029042">
    <property type="protein sequence ID" value="AZS75689.1"/>
    <property type="molecule type" value="Genomic_DNA"/>
</dbReference>
<accession>A0A3Q9KFD5</accession>
<dbReference type="Proteomes" id="UP000275579">
    <property type="component" value="Chromosome"/>
</dbReference>
<reference evidence="1 2" key="1">
    <citation type="submission" date="2018-04" db="EMBL/GenBank/DDBJ databases">
        <title>Complete genome sequences of Streptomyces lydicus strain WYEC and characterization of antagonistic properties of biological control agents.</title>
        <authorList>
            <person name="Mariita R.M."/>
            <person name="Sello J.K."/>
        </authorList>
    </citation>
    <scope>NUCLEOTIDE SEQUENCE [LARGE SCALE GENOMIC DNA]</scope>
    <source>
        <strain evidence="1 2">WYEC 108</strain>
    </source>
</reference>
<organism evidence="1 2">
    <name type="scientific">Streptomyces lydicus</name>
    <dbReference type="NCBI Taxonomy" id="47763"/>
    <lineage>
        <taxon>Bacteria</taxon>
        <taxon>Bacillati</taxon>
        <taxon>Actinomycetota</taxon>
        <taxon>Actinomycetes</taxon>
        <taxon>Kitasatosporales</taxon>
        <taxon>Streptomycetaceae</taxon>
        <taxon>Streptomyces</taxon>
    </lineage>
</organism>
<evidence type="ECO:0000313" key="2">
    <source>
        <dbReference type="Proteomes" id="UP000275579"/>
    </source>
</evidence>
<protein>
    <submittedName>
        <fullName evidence="1">Uncharacterized protein</fullName>
    </submittedName>
</protein>
<dbReference type="AlphaFoldDB" id="A0A3Q9KFD5"/>